<dbReference type="PANTHER" id="PTHR35370:SF1">
    <property type="entry name" value="TYPE VI SECRETION SYSTEM COMPONENT TSSF1"/>
    <property type="match status" value="1"/>
</dbReference>
<organism evidence="1 2">
    <name type="scientific">Acanthopleuribacter pedis</name>
    <dbReference type="NCBI Taxonomy" id="442870"/>
    <lineage>
        <taxon>Bacteria</taxon>
        <taxon>Pseudomonadati</taxon>
        <taxon>Acidobacteriota</taxon>
        <taxon>Holophagae</taxon>
        <taxon>Acanthopleuribacterales</taxon>
        <taxon>Acanthopleuribacteraceae</taxon>
        <taxon>Acanthopleuribacter</taxon>
    </lineage>
</organism>
<dbReference type="PANTHER" id="PTHR35370">
    <property type="entry name" value="CYTOPLASMIC PROTEIN-RELATED-RELATED"/>
    <property type="match status" value="1"/>
</dbReference>
<dbReference type="EMBL" id="JAFREP010000021">
    <property type="protein sequence ID" value="MBO1321078.1"/>
    <property type="molecule type" value="Genomic_DNA"/>
</dbReference>
<accession>A0A8J7U435</accession>
<evidence type="ECO:0000313" key="2">
    <source>
        <dbReference type="Proteomes" id="UP000664417"/>
    </source>
</evidence>
<dbReference type="PIRSF" id="PIRSF028304">
    <property type="entry name" value="UCP028304"/>
    <property type="match status" value="1"/>
</dbReference>
<keyword evidence="2" id="KW-1185">Reference proteome</keyword>
<gene>
    <name evidence="1" type="primary">tssF</name>
    <name evidence="1" type="ORF">J3U88_21545</name>
</gene>
<comment type="caution">
    <text evidence="1">The sequence shown here is derived from an EMBL/GenBank/DDBJ whole genome shotgun (WGS) entry which is preliminary data.</text>
</comment>
<dbReference type="RefSeq" id="WP_207861051.1">
    <property type="nucleotide sequence ID" value="NZ_JAFREP010000021.1"/>
</dbReference>
<dbReference type="AlphaFoldDB" id="A0A8J7U435"/>
<proteinExistence type="predicted"/>
<evidence type="ECO:0000313" key="1">
    <source>
        <dbReference type="EMBL" id="MBO1321078.1"/>
    </source>
</evidence>
<protein>
    <submittedName>
        <fullName evidence="1">Type VI secretion system baseplate subunit TssF</fullName>
    </submittedName>
</protein>
<dbReference type="InterPro" id="IPR010272">
    <property type="entry name" value="T6SS_TssF"/>
</dbReference>
<dbReference type="Pfam" id="PF05947">
    <property type="entry name" value="T6SS_TssF"/>
    <property type="match status" value="1"/>
</dbReference>
<reference evidence="1" key="1">
    <citation type="submission" date="2021-03" db="EMBL/GenBank/DDBJ databases">
        <authorList>
            <person name="Wang G."/>
        </authorList>
    </citation>
    <scope>NUCLEOTIDE SEQUENCE</scope>
    <source>
        <strain evidence="1">KCTC 12899</strain>
    </source>
</reference>
<dbReference type="Proteomes" id="UP000664417">
    <property type="component" value="Unassembled WGS sequence"/>
</dbReference>
<dbReference type="NCBIfam" id="TIGR03359">
    <property type="entry name" value="VI_chp_6"/>
    <property type="match status" value="1"/>
</dbReference>
<name>A0A8J7U435_9BACT</name>
<sequence>MSEALSTYLSELAYLRRMGAAFARRHPKVAARLQLEANECADPHVERLLEGFAMLTGRLHDRIDSGHGRIAETLLDILYPQLTTTVPSMAIARFGLSDKASQMTTAYNVPRHTRLVTGDGDHACRFLTGAPLELWPLDVAQLALVSPNRFLCLDGTPDVGGVLHLTLAVEGDSLPELELDRLRFFINGDRAAVPTLVDLLFRGLRGVVLLPDGDEQRAVWLAPEALTHVGFDQDEALLPYPDTAHAGYRLLQEYFHFPQKFQFFEVSGLARRGRCQQLEILFLFDRNPGNLYVDRNTLCLGSVPVINLFEQTSDPIRIDHTDVAYSLEPDSVRRRTTEIHSVSRVSRSPLPDQRDTDIPPYFGYRHYGDQGHASLFYTLKRRACFQEDMPGTEMMLSLVDLGGAALAAPSESGRDMIVYAHTLCTNRELAAELAGGTPLVIDRPSPLAAGELLTKPTLPGRPQTGKEGVWRLISQLSLNYLSLQGETGLAALKEMLALYAPADSAHAERQIRGLRGFASRPATAHLGDAAWRGFCRGLRLELAFDESFYTGTGFYLFGAVLNHFFGLYASVNAFTQLAAHRVNREHAWHVWRPRAGAAALI</sequence>